<keyword evidence="2" id="KW-1133">Transmembrane helix</keyword>
<dbReference type="GO" id="GO:0016780">
    <property type="term" value="F:phosphotransferase activity, for other substituted phosphate groups"/>
    <property type="evidence" value="ECO:0007669"/>
    <property type="project" value="TreeGrafter"/>
</dbReference>
<proteinExistence type="inferred from homology"/>
<evidence type="ECO:0000256" key="2">
    <source>
        <dbReference type="SAM" id="Phobius"/>
    </source>
</evidence>
<reference evidence="4" key="1">
    <citation type="submission" date="2021-01" db="EMBL/GenBank/DDBJ databases">
        <title>Genome public.</title>
        <authorList>
            <person name="Liu C."/>
            <person name="Sun Q."/>
        </authorList>
    </citation>
    <scope>NUCLEOTIDE SEQUENCE</scope>
    <source>
        <strain evidence="4">YIM B02565</strain>
    </source>
</reference>
<evidence type="ECO:0000313" key="4">
    <source>
        <dbReference type="EMBL" id="MBL4930257.1"/>
    </source>
</evidence>
<feature type="transmembrane region" description="Helical" evidence="2">
    <location>
        <begin position="12"/>
        <end position="37"/>
    </location>
</feature>
<feature type="domain" description="Bacterial sugar transferase" evidence="3">
    <location>
        <begin position="9"/>
        <end position="201"/>
    </location>
</feature>
<evidence type="ECO:0000256" key="1">
    <source>
        <dbReference type="ARBA" id="ARBA00006464"/>
    </source>
</evidence>
<evidence type="ECO:0000259" key="3">
    <source>
        <dbReference type="Pfam" id="PF02397"/>
    </source>
</evidence>
<dbReference type="AlphaFoldDB" id="A0A937FDE7"/>
<evidence type="ECO:0000313" key="5">
    <source>
        <dbReference type="Proteomes" id="UP000623681"/>
    </source>
</evidence>
<comment type="similarity">
    <text evidence="1">Belongs to the bacterial sugar transferase family.</text>
</comment>
<dbReference type="PANTHER" id="PTHR30576">
    <property type="entry name" value="COLANIC BIOSYNTHESIS UDP-GLUCOSE LIPID CARRIER TRANSFERASE"/>
    <property type="match status" value="1"/>
</dbReference>
<comment type="caution">
    <text evidence="4">The sequence shown here is derived from an EMBL/GenBank/DDBJ whole genome shotgun (WGS) entry which is preliminary data.</text>
</comment>
<organism evidence="4 5">
    <name type="scientific">Clostridium paridis</name>
    <dbReference type="NCBI Taxonomy" id="2803863"/>
    <lineage>
        <taxon>Bacteria</taxon>
        <taxon>Bacillati</taxon>
        <taxon>Bacillota</taxon>
        <taxon>Clostridia</taxon>
        <taxon>Eubacteriales</taxon>
        <taxon>Clostridiaceae</taxon>
        <taxon>Clostridium</taxon>
    </lineage>
</organism>
<keyword evidence="4" id="KW-0808">Transferase</keyword>
<dbReference type="Proteomes" id="UP000623681">
    <property type="component" value="Unassembled WGS sequence"/>
</dbReference>
<gene>
    <name evidence="4" type="ORF">JK634_00320</name>
</gene>
<name>A0A937FDE7_9CLOT</name>
<keyword evidence="2" id="KW-0812">Transmembrane</keyword>
<dbReference type="Pfam" id="PF02397">
    <property type="entry name" value="Bac_transf"/>
    <property type="match status" value="1"/>
</dbReference>
<dbReference type="PANTHER" id="PTHR30576:SF20">
    <property type="entry name" value="QUINOVOSAMINEPHOSPHOTRANSFERAE-RELATED"/>
    <property type="match status" value="1"/>
</dbReference>
<dbReference type="InterPro" id="IPR003362">
    <property type="entry name" value="Bact_transf"/>
</dbReference>
<sequence>MKIINNIVKRFFDFFLSLVGLVILSPILIVVCILIKLDSKGPVFFMQTRVGKDEEYFKIFKFRTMVVDAEKQGKQITVGKDSRITKVGAVLRKYKIDELPQLINVLIGNMSLVGPRPEVPKYVDLYTDDQKKVLHVKPGITDLASIKYRDENDILATVENPEEYYINTIMKDKINLNLEYINASNILLDFMIIIRTIIKCFV</sequence>
<protein>
    <submittedName>
        <fullName evidence="4">Sugar transferase</fullName>
    </submittedName>
</protein>
<keyword evidence="2" id="KW-0472">Membrane</keyword>
<accession>A0A937FDE7</accession>
<keyword evidence="5" id="KW-1185">Reference proteome</keyword>
<dbReference type="EMBL" id="JAESWA010000001">
    <property type="protein sequence ID" value="MBL4930257.1"/>
    <property type="molecule type" value="Genomic_DNA"/>
</dbReference>
<dbReference type="RefSeq" id="WP_202765642.1">
    <property type="nucleotide sequence ID" value="NZ_JAESWA010000001.1"/>
</dbReference>